<dbReference type="InterPro" id="IPR036390">
    <property type="entry name" value="WH_DNA-bd_sf"/>
</dbReference>
<dbReference type="SUPFAM" id="SSF46785">
    <property type="entry name" value="Winged helix' DNA-binding domain"/>
    <property type="match status" value="2"/>
</dbReference>
<accession>A0A4P6JMU5</accession>
<evidence type="ECO:0000256" key="3">
    <source>
        <dbReference type="ARBA" id="ARBA00023163"/>
    </source>
</evidence>
<dbReference type="Pfam" id="PF01638">
    <property type="entry name" value="HxlR"/>
    <property type="match status" value="2"/>
</dbReference>
<dbReference type="InterPro" id="IPR002577">
    <property type="entry name" value="HTH_HxlR"/>
</dbReference>
<organism evidence="5 6">
    <name type="scientific">Ktedonosporobacter rubrisoli</name>
    <dbReference type="NCBI Taxonomy" id="2509675"/>
    <lineage>
        <taxon>Bacteria</taxon>
        <taxon>Bacillati</taxon>
        <taxon>Chloroflexota</taxon>
        <taxon>Ktedonobacteria</taxon>
        <taxon>Ktedonobacterales</taxon>
        <taxon>Ktedonosporobacteraceae</taxon>
        <taxon>Ktedonosporobacter</taxon>
    </lineage>
</organism>
<dbReference type="AlphaFoldDB" id="A0A4P6JMU5"/>
<protein>
    <submittedName>
        <fullName evidence="5">HxlR family transcriptional regulator</fullName>
    </submittedName>
</protein>
<keyword evidence="2" id="KW-0238">DNA-binding</keyword>
<dbReference type="OrthoDB" id="769662at2"/>
<keyword evidence="3" id="KW-0804">Transcription</keyword>
<dbReference type="PROSITE" id="PS51118">
    <property type="entry name" value="HTH_HXLR"/>
    <property type="match status" value="2"/>
</dbReference>
<keyword evidence="1" id="KW-0805">Transcription regulation</keyword>
<evidence type="ECO:0000313" key="6">
    <source>
        <dbReference type="Proteomes" id="UP000290365"/>
    </source>
</evidence>
<dbReference type="GO" id="GO:0003677">
    <property type="term" value="F:DNA binding"/>
    <property type="evidence" value="ECO:0007669"/>
    <property type="project" value="UniProtKB-KW"/>
</dbReference>
<gene>
    <name evidence="5" type="ORF">EPA93_11570</name>
</gene>
<dbReference type="KEGG" id="kbs:EPA93_11570"/>
<keyword evidence="6" id="KW-1185">Reference proteome</keyword>
<evidence type="ECO:0000313" key="5">
    <source>
        <dbReference type="EMBL" id="QBD76607.1"/>
    </source>
</evidence>
<reference evidence="5 6" key="1">
    <citation type="submission" date="2019-01" db="EMBL/GenBank/DDBJ databases">
        <title>Ktedonosporobacter rubrisoli SCAWS-G2.</title>
        <authorList>
            <person name="Huang Y."/>
            <person name="Yan B."/>
        </authorList>
    </citation>
    <scope>NUCLEOTIDE SEQUENCE [LARGE SCALE GENOMIC DNA]</scope>
    <source>
        <strain evidence="5 6">SCAWS-G2</strain>
    </source>
</reference>
<name>A0A4P6JMU5_KTERU</name>
<dbReference type="InterPro" id="IPR036388">
    <property type="entry name" value="WH-like_DNA-bd_sf"/>
</dbReference>
<evidence type="ECO:0000256" key="2">
    <source>
        <dbReference type="ARBA" id="ARBA00023125"/>
    </source>
</evidence>
<dbReference type="Proteomes" id="UP000290365">
    <property type="component" value="Chromosome"/>
</dbReference>
<feature type="domain" description="HTH hxlR-type" evidence="4">
    <location>
        <begin position="105"/>
        <end position="204"/>
    </location>
</feature>
<sequence>MSRVKKTTVCPLGGVGIGGKWMFWIWYHLLSGTKRFGELQRLVPEASRQMLTLELRQLEQVGVLRRQVYVQVPPKVEYSLTEVGRKAEPIVRQLAAWGQWYGGQVNLEFDWMISLGGRWKFWIWYHLLSGSKRFNELQKLLPKISRQMLALELRELERMKVLSRQAPAHGSLRAEYELTELGRNSGPVLRQLYAWGRWICEELDLEFDWPVLDEAEVRAS</sequence>
<dbReference type="PANTHER" id="PTHR33204:SF33">
    <property type="entry name" value="TRANSCRIPTIONAL REGULATOR, MARR FAMILY"/>
    <property type="match status" value="1"/>
</dbReference>
<feature type="domain" description="HTH hxlR-type" evidence="4">
    <location>
        <begin position="7"/>
        <end position="106"/>
    </location>
</feature>
<dbReference type="RefSeq" id="WP_129887548.1">
    <property type="nucleotide sequence ID" value="NZ_CP035758.1"/>
</dbReference>
<evidence type="ECO:0000256" key="1">
    <source>
        <dbReference type="ARBA" id="ARBA00023015"/>
    </source>
</evidence>
<dbReference type="EMBL" id="CP035758">
    <property type="protein sequence ID" value="QBD76607.1"/>
    <property type="molecule type" value="Genomic_DNA"/>
</dbReference>
<dbReference type="PANTHER" id="PTHR33204">
    <property type="entry name" value="TRANSCRIPTIONAL REGULATOR, MARR FAMILY"/>
    <property type="match status" value="1"/>
</dbReference>
<proteinExistence type="predicted"/>
<evidence type="ECO:0000259" key="4">
    <source>
        <dbReference type="PROSITE" id="PS51118"/>
    </source>
</evidence>
<dbReference type="Gene3D" id="1.10.10.10">
    <property type="entry name" value="Winged helix-like DNA-binding domain superfamily/Winged helix DNA-binding domain"/>
    <property type="match status" value="2"/>
</dbReference>